<evidence type="ECO:0000256" key="2">
    <source>
        <dbReference type="ARBA" id="ARBA00022771"/>
    </source>
</evidence>
<accession>A0A164ZYK4</accession>
<keyword evidence="7" id="KW-1185">Reference proteome</keyword>
<dbReference type="GO" id="GO:0008270">
    <property type="term" value="F:zinc ion binding"/>
    <property type="evidence" value="ECO:0007669"/>
    <property type="project" value="UniProtKB-KW"/>
</dbReference>
<dbReference type="AlphaFoldDB" id="A0A164ZYK4"/>
<dbReference type="InterPro" id="IPR002893">
    <property type="entry name" value="Znf_MYND"/>
</dbReference>
<proteinExistence type="predicted"/>
<evidence type="ECO:0000256" key="1">
    <source>
        <dbReference type="ARBA" id="ARBA00022723"/>
    </source>
</evidence>
<reference evidence="6 7" key="1">
    <citation type="journal article" date="2016" name="Mol. Biol. Evol.">
        <title>Comparative Genomics of Early-Diverging Mushroom-Forming Fungi Provides Insights into the Origins of Lignocellulose Decay Capabilities.</title>
        <authorList>
            <person name="Nagy L.G."/>
            <person name="Riley R."/>
            <person name="Tritt A."/>
            <person name="Adam C."/>
            <person name="Daum C."/>
            <person name="Floudas D."/>
            <person name="Sun H."/>
            <person name="Yadav J.S."/>
            <person name="Pangilinan J."/>
            <person name="Larsson K.H."/>
            <person name="Matsuura K."/>
            <person name="Barry K."/>
            <person name="Labutti K."/>
            <person name="Kuo R."/>
            <person name="Ohm R.A."/>
            <person name="Bhattacharya S.S."/>
            <person name="Shirouzu T."/>
            <person name="Yoshinaga Y."/>
            <person name="Martin F.M."/>
            <person name="Grigoriev I.V."/>
            <person name="Hibbett D.S."/>
        </authorList>
    </citation>
    <scope>NUCLEOTIDE SEQUENCE [LARGE SCALE GENOMIC DNA]</scope>
    <source>
        <strain evidence="6 7">HHB9708</strain>
    </source>
</reference>
<dbReference type="Gene3D" id="6.10.140.2220">
    <property type="match status" value="1"/>
</dbReference>
<feature type="domain" description="MYND-type" evidence="5">
    <location>
        <begin position="5"/>
        <end position="41"/>
    </location>
</feature>
<organism evidence="6 7">
    <name type="scientific">Sistotremastrum niveocremeum HHB9708</name>
    <dbReference type="NCBI Taxonomy" id="1314777"/>
    <lineage>
        <taxon>Eukaryota</taxon>
        <taxon>Fungi</taxon>
        <taxon>Dikarya</taxon>
        <taxon>Basidiomycota</taxon>
        <taxon>Agaricomycotina</taxon>
        <taxon>Agaricomycetes</taxon>
        <taxon>Sistotremastrales</taxon>
        <taxon>Sistotremastraceae</taxon>
        <taxon>Sertulicium</taxon>
        <taxon>Sertulicium niveocremeum</taxon>
    </lineage>
</organism>
<keyword evidence="3" id="KW-0862">Zinc</keyword>
<dbReference type="EMBL" id="KV419395">
    <property type="protein sequence ID" value="KZS98239.1"/>
    <property type="molecule type" value="Genomic_DNA"/>
</dbReference>
<dbReference type="SUPFAM" id="SSF144232">
    <property type="entry name" value="HIT/MYND zinc finger-like"/>
    <property type="match status" value="1"/>
</dbReference>
<evidence type="ECO:0000259" key="5">
    <source>
        <dbReference type="PROSITE" id="PS50865"/>
    </source>
</evidence>
<evidence type="ECO:0000313" key="7">
    <source>
        <dbReference type="Proteomes" id="UP000076722"/>
    </source>
</evidence>
<protein>
    <recommendedName>
        <fullName evidence="5">MYND-type domain-containing protein</fullName>
    </recommendedName>
</protein>
<name>A0A164ZYK4_9AGAM</name>
<dbReference type="Pfam" id="PF01753">
    <property type="entry name" value="zf-MYND"/>
    <property type="match status" value="1"/>
</dbReference>
<keyword evidence="2 4" id="KW-0863">Zinc-finger</keyword>
<gene>
    <name evidence="6" type="ORF">SISNIDRAFT_492608</name>
</gene>
<sequence length="406" mass="46434">MTRHCELCKAPTKKTCVGCSRVAYCSKKCQSEHWIFHILECDTPGREITTADHLAAVIYDPQSQNPTTSVHFHDPAMHDWGFFKASTNEDKRALLRVYADLFRRFGVKPSTAHKWRVQGCLYTRIIDAYKQAGITTSNANFSWLGQHPEYFKIRTTYASLQSGRKFDLAQLVCAHIGLQSDDEGGERVANWSDHHYDCFTFYIVVFNGNNLPAESPGLWLRFGCCTVNDDRWRLLLKELYPLLIRKCTFEEFVDAYSTSSLITLMDKKGLKKLRSGMPPEFEVVLSQSPSRIPAVWALKSFVTYPAESFDRSVLVHFGFANCTDSTESNRLKHYYAKVFDEWKVPPLMLQRAAEQDIIFDLITALRAAKLSKSERRFLQRVLTTQNQAKYGGKLPVFKDATSKESA</sequence>
<evidence type="ECO:0000256" key="4">
    <source>
        <dbReference type="PROSITE-ProRule" id="PRU00134"/>
    </source>
</evidence>
<dbReference type="Proteomes" id="UP000076722">
    <property type="component" value="Unassembled WGS sequence"/>
</dbReference>
<evidence type="ECO:0000256" key="3">
    <source>
        <dbReference type="ARBA" id="ARBA00022833"/>
    </source>
</evidence>
<dbReference type="PROSITE" id="PS50865">
    <property type="entry name" value="ZF_MYND_2"/>
    <property type="match status" value="1"/>
</dbReference>
<evidence type="ECO:0000313" key="6">
    <source>
        <dbReference type="EMBL" id="KZS98239.1"/>
    </source>
</evidence>
<keyword evidence="1" id="KW-0479">Metal-binding</keyword>
<dbReference type="OrthoDB" id="4851849at2759"/>